<dbReference type="SUPFAM" id="SSF51445">
    <property type="entry name" value="(Trans)glycosidases"/>
    <property type="match status" value="1"/>
</dbReference>
<feature type="signal peptide" evidence="5">
    <location>
        <begin position="1"/>
        <end position="25"/>
    </location>
</feature>
<proteinExistence type="inferred from homology"/>
<dbReference type="AlphaFoldDB" id="A0A834WX29"/>
<feature type="chain" id="PRO_5032897808" evidence="5">
    <location>
        <begin position="26"/>
        <end position="512"/>
    </location>
</feature>
<protein>
    <submittedName>
        <fullName evidence="6">Beta-glucosidase 24-like</fullName>
    </submittedName>
</protein>
<dbReference type="PANTHER" id="PTHR10353">
    <property type="entry name" value="GLYCOSYL HYDROLASE"/>
    <property type="match status" value="1"/>
</dbReference>
<evidence type="ECO:0000313" key="7">
    <source>
        <dbReference type="Proteomes" id="UP000634136"/>
    </source>
</evidence>
<evidence type="ECO:0000256" key="2">
    <source>
        <dbReference type="ARBA" id="ARBA00022801"/>
    </source>
</evidence>
<comment type="caution">
    <text evidence="6">The sequence shown here is derived from an EMBL/GenBank/DDBJ whole genome shotgun (WGS) entry which is preliminary data.</text>
</comment>
<keyword evidence="3" id="KW-0326">Glycosidase</keyword>
<dbReference type="Pfam" id="PF00232">
    <property type="entry name" value="Glyco_hydro_1"/>
    <property type="match status" value="1"/>
</dbReference>
<reference evidence="6" key="1">
    <citation type="submission" date="2020-09" db="EMBL/GenBank/DDBJ databases">
        <title>Genome-Enabled Discovery of Anthraquinone Biosynthesis in Senna tora.</title>
        <authorList>
            <person name="Kang S.-H."/>
            <person name="Pandey R.P."/>
            <person name="Lee C.-M."/>
            <person name="Sim J.-S."/>
            <person name="Jeong J.-T."/>
            <person name="Choi B.-S."/>
            <person name="Jung M."/>
            <person name="Ginzburg D."/>
            <person name="Zhao K."/>
            <person name="Won S.Y."/>
            <person name="Oh T.-J."/>
            <person name="Yu Y."/>
            <person name="Kim N.-H."/>
            <person name="Lee O.R."/>
            <person name="Lee T.-H."/>
            <person name="Bashyal P."/>
            <person name="Kim T.-S."/>
            <person name="Lee W.-H."/>
            <person name="Kawkins C."/>
            <person name="Kim C.-K."/>
            <person name="Kim J.S."/>
            <person name="Ahn B.O."/>
            <person name="Rhee S.Y."/>
            <person name="Sohng J.K."/>
        </authorList>
    </citation>
    <scope>NUCLEOTIDE SEQUENCE</scope>
    <source>
        <tissue evidence="6">Leaf</tissue>
    </source>
</reference>
<evidence type="ECO:0000256" key="4">
    <source>
        <dbReference type="RuleBase" id="RU003690"/>
    </source>
</evidence>
<keyword evidence="7" id="KW-1185">Reference proteome</keyword>
<dbReference type="Gene3D" id="3.20.20.80">
    <property type="entry name" value="Glycosidases"/>
    <property type="match status" value="1"/>
</dbReference>
<dbReference type="InterPro" id="IPR001360">
    <property type="entry name" value="Glyco_hydro_1"/>
</dbReference>
<dbReference type="OrthoDB" id="65569at2759"/>
<gene>
    <name evidence="6" type="ORF">G2W53_008818</name>
</gene>
<dbReference type="Proteomes" id="UP000634136">
    <property type="component" value="Unassembled WGS sequence"/>
</dbReference>
<dbReference type="GO" id="GO:0005975">
    <property type="term" value="P:carbohydrate metabolic process"/>
    <property type="evidence" value="ECO:0007669"/>
    <property type="project" value="InterPro"/>
</dbReference>
<accession>A0A834WX29</accession>
<sequence length="512" mass="58892">MTIWRSILVISLVLCISLQLLRVQCLELEPELLNIRRSDFPSDFVFGIEGAANEGGKGPSIWDYFMRNYPERNPDHITNNPSIEHYKRYKEDVKLIKDLGVDCYRFSIPWTRILPKGSISGGVNQEGIDHYNNLINELIKNGITPFVTLMHFDPPQALQDKYRGALSRLFIDDFKDYAELCFKLYGDRVKHWITINEPFIFSVFGHDTGEAPPARCSFGSFKCHEGNSTTEPYIVTHNLLLAHASVVKLYRDKFQGKQGGEIGMCNIGILAEPYSESQEDKAAARRIMDFGLGWIMEPLVFGDYPKIMRDLVKERLPCFTQEEKNLIKGSFDFIGINYYSASYAKSVPLNPNEPPHFITDVLAVQLTEKDGIPIGPLVDGIDSFYSYPVGLEKLLDFMKNEYQNPKIYIAENGIPEANNENLKLEEALSDTHRILSILRHLQRIKNAIKNGAKVKGYMYWSLFDDFEFEQGYSQRFGLYYIDYKNNLKRIPKFSVKWYRNFLIGSNSQSYSI</sequence>
<evidence type="ECO:0000256" key="5">
    <source>
        <dbReference type="SAM" id="SignalP"/>
    </source>
</evidence>
<comment type="similarity">
    <text evidence="1 4">Belongs to the glycosyl hydrolase 1 family.</text>
</comment>
<organism evidence="6 7">
    <name type="scientific">Senna tora</name>
    <dbReference type="NCBI Taxonomy" id="362788"/>
    <lineage>
        <taxon>Eukaryota</taxon>
        <taxon>Viridiplantae</taxon>
        <taxon>Streptophyta</taxon>
        <taxon>Embryophyta</taxon>
        <taxon>Tracheophyta</taxon>
        <taxon>Spermatophyta</taxon>
        <taxon>Magnoliopsida</taxon>
        <taxon>eudicotyledons</taxon>
        <taxon>Gunneridae</taxon>
        <taxon>Pentapetalae</taxon>
        <taxon>rosids</taxon>
        <taxon>fabids</taxon>
        <taxon>Fabales</taxon>
        <taxon>Fabaceae</taxon>
        <taxon>Caesalpinioideae</taxon>
        <taxon>Cassia clade</taxon>
        <taxon>Senna</taxon>
    </lineage>
</organism>
<evidence type="ECO:0000313" key="6">
    <source>
        <dbReference type="EMBL" id="KAF7833959.1"/>
    </source>
</evidence>
<name>A0A834WX29_9FABA</name>
<dbReference type="PRINTS" id="PR00131">
    <property type="entry name" value="GLHYDRLASE1"/>
</dbReference>
<dbReference type="FunFam" id="3.20.20.80:FF:000020">
    <property type="entry name" value="Beta-glucosidase 12"/>
    <property type="match status" value="1"/>
</dbReference>
<dbReference type="InterPro" id="IPR017853">
    <property type="entry name" value="GH"/>
</dbReference>
<dbReference type="PANTHER" id="PTHR10353:SF154">
    <property type="entry name" value="BETA-GLUCOSIDASE 9-RELATED"/>
    <property type="match status" value="1"/>
</dbReference>
<dbReference type="GO" id="GO:0008422">
    <property type="term" value="F:beta-glucosidase activity"/>
    <property type="evidence" value="ECO:0007669"/>
    <property type="project" value="TreeGrafter"/>
</dbReference>
<keyword evidence="5" id="KW-0732">Signal</keyword>
<keyword evidence="2" id="KW-0378">Hydrolase</keyword>
<evidence type="ECO:0000256" key="3">
    <source>
        <dbReference type="ARBA" id="ARBA00023295"/>
    </source>
</evidence>
<evidence type="ECO:0000256" key="1">
    <source>
        <dbReference type="ARBA" id="ARBA00010838"/>
    </source>
</evidence>
<dbReference type="EMBL" id="JAAIUW010000004">
    <property type="protein sequence ID" value="KAF7833959.1"/>
    <property type="molecule type" value="Genomic_DNA"/>
</dbReference>